<dbReference type="Proteomes" id="UP000028933">
    <property type="component" value="Chromosome"/>
</dbReference>
<dbReference type="GeneID" id="58700692"/>
<name>A0A077EMJ5_9FLAO</name>
<dbReference type="RefSeq" id="WP_021347441.1">
    <property type="nucleotide sequence ID" value="NZ_CP007547.1"/>
</dbReference>
<dbReference type="EMBL" id="CP007547">
    <property type="protein sequence ID" value="AIL47683.1"/>
    <property type="molecule type" value="Genomic_DNA"/>
</dbReference>
<organism evidence="1 2">
    <name type="scientific">Elizabethkingia anophelis NUHP1</name>
    <dbReference type="NCBI Taxonomy" id="1338011"/>
    <lineage>
        <taxon>Bacteria</taxon>
        <taxon>Pseudomonadati</taxon>
        <taxon>Bacteroidota</taxon>
        <taxon>Flavobacteriia</taxon>
        <taxon>Flavobacteriales</taxon>
        <taxon>Weeksellaceae</taxon>
        <taxon>Elizabethkingia</taxon>
    </lineage>
</organism>
<dbReference type="KEGG" id="eao:BD94_3908"/>
<reference evidence="1" key="2">
    <citation type="journal article" date="2015" name="Genome Biol. Evol.">
        <title>Complete Genome Sequence and Transcriptomic Analysis of the Novel Pathogen Elizabethkingia anophelis in Response to Oxidative Stress.</title>
        <authorList>
            <person name="Li Y."/>
            <person name="Liu Y."/>
            <person name="Chew S.C."/>
            <person name="Tay M."/>
            <person name="Salido M.M."/>
            <person name="Teo J."/>
            <person name="Lauro F.M."/>
            <person name="Givskov M."/>
            <person name="Yang L."/>
        </authorList>
    </citation>
    <scope>NUCLEOTIDE SEQUENCE</scope>
    <source>
        <strain evidence="1">NUHP1</strain>
    </source>
</reference>
<proteinExistence type="predicted"/>
<protein>
    <submittedName>
        <fullName evidence="1">Uncharacterized protein</fullName>
    </submittedName>
</protein>
<gene>
    <name evidence="1" type="ORF">BD94_3908</name>
</gene>
<accession>A0A077EMJ5</accession>
<dbReference type="AlphaFoldDB" id="A0A077EMJ5"/>
<evidence type="ECO:0000313" key="1">
    <source>
        <dbReference type="EMBL" id="AIL47683.1"/>
    </source>
</evidence>
<evidence type="ECO:0000313" key="2">
    <source>
        <dbReference type="Proteomes" id="UP000028933"/>
    </source>
</evidence>
<reference evidence="1" key="1">
    <citation type="journal article" date="2013" name="Lancet">
        <title>First case of E anophelis outbreak in an intensive-care unit.</title>
        <authorList>
            <person name="Teo J."/>
            <person name="Tan S.Y."/>
            <person name="Tay M."/>
            <person name="Ding Y."/>
            <person name="Kjelleberg S."/>
            <person name="Givskov M."/>
            <person name="Lin R.T."/>
            <person name="Yang L."/>
        </authorList>
    </citation>
    <scope>NUCLEOTIDE SEQUENCE [LARGE SCALE GENOMIC DNA]</scope>
    <source>
        <strain evidence="1">NUHP1</strain>
    </source>
</reference>
<dbReference type="HOGENOM" id="CLU_3079400_0_0_10"/>
<sequence length="52" mass="5909">MKKINRKELSSIVGGDLNDQQGYCLIDGKLRPWPCNQRCPNRLIPLCPAPEE</sequence>